<dbReference type="NCBIfam" id="NF041260">
    <property type="entry name" value="actino_IHF"/>
    <property type="match status" value="1"/>
</dbReference>
<dbReference type="Gene3D" id="1.10.8.50">
    <property type="match status" value="1"/>
</dbReference>
<evidence type="ECO:0000313" key="4">
    <source>
        <dbReference type="Proteomes" id="UP000527616"/>
    </source>
</evidence>
<dbReference type="Pfam" id="PF22525">
    <property type="entry name" value="H2TH_5"/>
    <property type="match status" value="1"/>
</dbReference>
<protein>
    <recommendedName>
        <fullName evidence="2">Integration host factor-like helix-two turn-helix domain-containing protein</fullName>
    </recommendedName>
</protein>
<gene>
    <name evidence="3" type="ORF">GGQ54_000095</name>
</gene>
<keyword evidence="4" id="KW-1185">Reference proteome</keyword>
<feature type="domain" description="Integration host factor-like helix-two turn-helix" evidence="2">
    <location>
        <begin position="33"/>
        <end position="103"/>
    </location>
</feature>
<dbReference type="EMBL" id="JACBZS010000001">
    <property type="protein sequence ID" value="NYI69535.1"/>
    <property type="molecule type" value="Genomic_DNA"/>
</dbReference>
<reference evidence="3 4" key="1">
    <citation type="submission" date="2020-07" db="EMBL/GenBank/DDBJ databases">
        <title>Sequencing the genomes of 1000 actinobacteria strains.</title>
        <authorList>
            <person name="Klenk H.-P."/>
        </authorList>
    </citation>
    <scope>NUCLEOTIDE SEQUENCE [LARGE SCALE GENOMIC DNA]</scope>
    <source>
        <strain evidence="3 4">DSM 103164</strain>
    </source>
</reference>
<sequence>MISVPPLSADQRLQARAAATQARRHRAAAKARLRSGDLRLSELLELAQTDDVLAHLRVVEVLKALPRVGEKRAAETMDRHEIAASRRLRGLGRHQQAGLLAEFR</sequence>
<organism evidence="3 4">
    <name type="scientific">Naumannella cuiyingiana</name>
    <dbReference type="NCBI Taxonomy" id="1347891"/>
    <lineage>
        <taxon>Bacteria</taxon>
        <taxon>Bacillati</taxon>
        <taxon>Actinomycetota</taxon>
        <taxon>Actinomycetes</taxon>
        <taxon>Propionibacteriales</taxon>
        <taxon>Propionibacteriaceae</taxon>
        <taxon>Naumannella</taxon>
    </lineage>
</organism>
<comment type="caution">
    <text evidence="3">The sequence shown here is derived from an EMBL/GenBank/DDBJ whole genome shotgun (WGS) entry which is preliminary data.</text>
</comment>
<dbReference type="AlphaFoldDB" id="A0A7Z0D603"/>
<dbReference type="Proteomes" id="UP000527616">
    <property type="component" value="Unassembled WGS sequence"/>
</dbReference>
<evidence type="ECO:0000259" key="2">
    <source>
        <dbReference type="Pfam" id="PF22525"/>
    </source>
</evidence>
<evidence type="ECO:0000313" key="3">
    <source>
        <dbReference type="EMBL" id="NYI69535.1"/>
    </source>
</evidence>
<feature type="region of interest" description="Disordered" evidence="1">
    <location>
        <begin position="1"/>
        <end position="21"/>
    </location>
</feature>
<dbReference type="InterPro" id="IPR047806">
    <property type="entry name" value="IHF_actinobact"/>
</dbReference>
<feature type="compositionally biased region" description="Low complexity" evidence="1">
    <location>
        <begin position="7"/>
        <end position="21"/>
    </location>
</feature>
<proteinExistence type="predicted"/>
<evidence type="ECO:0000256" key="1">
    <source>
        <dbReference type="SAM" id="MobiDB-lite"/>
    </source>
</evidence>
<dbReference type="InterPro" id="IPR055201">
    <property type="entry name" value="IHF-like_H2TH"/>
</dbReference>
<accession>A0A7Z0D603</accession>
<name>A0A7Z0D603_9ACTN</name>